<feature type="compositionally biased region" description="Polar residues" evidence="5">
    <location>
        <begin position="220"/>
        <end position="229"/>
    </location>
</feature>
<dbReference type="SMART" id="SM00028">
    <property type="entry name" value="TPR"/>
    <property type="match status" value="3"/>
</dbReference>
<reference evidence="7 8" key="1">
    <citation type="journal article" date="2004" name="Nature">
        <title>Genome evolution in yeasts.</title>
        <authorList>
            <consortium name="Genolevures"/>
            <person name="Dujon B."/>
            <person name="Sherman D."/>
            <person name="Fischer G."/>
            <person name="Durrens P."/>
            <person name="Casaregola S."/>
            <person name="Lafontaine I."/>
            <person name="de Montigny J."/>
            <person name="Marck C."/>
            <person name="Neuveglise C."/>
            <person name="Talla E."/>
            <person name="Goffard N."/>
            <person name="Frangeul L."/>
            <person name="Aigle M."/>
            <person name="Anthouard V."/>
            <person name="Babour A."/>
            <person name="Barbe V."/>
            <person name="Barnay S."/>
            <person name="Blanchin S."/>
            <person name="Beckerich J.M."/>
            <person name="Beyne E."/>
            <person name="Bleykasten C."/>
            <person name="Boisrame A."/>
            <person name="Boyer J."/>
            <person name="Cattolico L."/>
            <person name="Confanioleri F."/>
            <person name="de Daruvar A."/>
            <person name="Despons L."/>
            <person name="Fabre E."/>
            <person name="Fairhead C."/>
            <person name="Ferry-Dumazet H."/>
            <person name="Groppi A."/>
            <person name="Hantraye F."/>
            <person name="Hennequin C."/>
            <person name="Jauniaux N."/>
            <person name="Joyet P."/>
            <person name="Kachouri R."/>
            <person name="Kerrest A."/>
            <person name="Koszul R."/>
            <person name="Lemaire M."/>
            <person name="Lesur I."/>
            <person name="Ma L."/>
            <person name="Muller H."/>
            <person name="Nicaud J.M."/>
            <person name="Nikolski M."/>
            <person name="Oztas S."/>
            <person name="Ozier-Kalogeropoulos O."/>
            <person name="Pellenz S."/>
            <person name="Potier S."/>
            <person name="Richard G.F."/>
            <person name="Straub M.L."/>
            <person name="Suleau A."/>
            <person name="Swennene D."/>
            <person name="Tekaia F."/>
            <person name="Wesolowski-Louvel M."/>
            <person name="Westhof E."/>
            <person name="Wirth B."/>
            <person name="Zeniou-Meyer M."/>
            <person name="Zivanovic I."/>
            <person name="Bolotin-Fukuhara M."/>
            <person name="Thierry A."/>
            <person name="Bouchier C."/>
            <person name="Caudron B."/>
            <person name="Scarpelli C."/>
            <person name="Gaillardin C."/>
            <person name="Weissenbach J."/>
            <person name="Wincker P."/>
            <person name="Souciet J.L."/>
        </authorList>
    </citation>
    <scope>NUCLEOTIDE SEQUENCE [LARGE SCALE GENOMIC DNA]</scope>
    <source>
        <strain evidence="8">ATCC 36239 / CBS 767 / BCRC 21394 / JCM 1990 / NBRC 0083 / IGC 2968</strain>
    </source>
</reference>
<dbReference type="STRING" id="284592.Q6BJ86"/>
<dbReference type="HOGENOM" id="CLU_044224_1_0_1"/>
<feature type="repeat" description="TPR" evidence="4">
    <location>
        <begin position="163"/>
        <end position="196"/>
    </location>
</feature>
<dbReference type="SUPFAM" id="SSF48452">
    <property type="entry name" value="TPR-like"/>
    <property type="match status" value="1"/>
</dbReference>
<organism evidence="7 8">
    <name type="scientific">Debaryomyces hansenii (strain ATCC 36239 / CBS 767 / BCRC 21394 / JCM 1990 / NBRC 0083 / IGC 2968)</name>
    <name type="common">Yeast</name>
    <name type="synonym">Torulaspora hansenii</name>
    <dbReference type="NCBI Taxonomy" id="284592"/>
    <lineage>
        <taxon>Eukaryota</taxon>
        <taxon>Fungi</taxon>
        <taxon>Dikarya</taxon>
        <taxon>Ascomycota</taxon>
        <taxon>Saccharomycotina</taxon>
        <taxon>Pichiomycetes</taxon>
        <taxon>Debaryomycetaceae</taxon>
        <taxon>Debaryomyces</taxon>
    </lineage>
</organism>
<evidence type="ECO:0000256" key="3">
    <source>
        <dbReference type="ARBA" id="ARBA00022803"/>
    </source>
</evidence>
<dbReference type="AlphaFoldDB" id="Q6BJ86"/>
<protein>
    <submittedName>
        <fullName evidence="7">DEHA2G04356p</fullName>
    </submittedName>
</protein>
<evidence type="ECO:0000256" key="2">
    <source>
        <dbReference type="ARBA" id="ARBA00022737"/>
    </source>
</evidence>
<dbReference type="EMBL" id="CR382139">
    <property type="protein sequence ID" value="CAG90190.1"/>
    <property type="molecule type" value="Genomic_DNA"/>
</dbReference>
<dbReference type="FunCoup" id="Q6BJ86">
    <property type="interactions" value="639"/>
</dbReference>
<dbReference type="FunFam" id="1.20.5.420:FF:000005">
    <property type="entry name" value="Hsc70 cochaperone (SGT), putative"/>
    <property type="match status" value="1"/>
</dbReference>
<dbReference type="InterPro" id="IPR047150">
    <property type="entry name" value="SGT"/>
</dbReference>
<dbReference type="RefSeq" id="XP_461735.1">
    <property type="nucleotide sequence ID" value="XM_461735.1"/>
</dbReference>
<dbReference type="Pfam" id="PF13181">
    <property type="entry name" value="TPR_8"/>
    <property type="match status" value="2"/>
</dbReference>
<comment type="similarity">
    <text evidence="1">Belongs to the SGT family.</text>
</comment>
<dbReference type="Proteomes" id="UP000000599">
    <property type="component" value="Chromosome G"/>
</dbReference>
<dbReference type="InParanoid" id="Q6BJ86"/>
<evidence type="ECO:0000256" key="5">
    <source>
        <dbReference type="SAM" id="MobiDB-lite"/>
    </source>
</evidence>
<feature type="repeat" description="TPR" evidence="4">
    <location>
        <begin position="95"/>
        <end position="128"/>
    </location>
</feature>
<dbReference type="InterPro" id="IPR011990">
    <property type="entry name" value="TPR-like_helical_dom_sf"/>
</dbReference>
<keyword evidence="2" id="KW-0677">Repeat</keyword>
<dbReference type="Pfam" id="PF07719">
    <property type="entry name" value="TPR_2"/>
    <property type="match status" value="1"/>
</dbReference>
<dbReference type="FunFam" id="1.25.40.10:FF:000207">
    <property type="entry name" value="Small glutamine-rich tetratricopeptide repeat-containing protein"/>
    <property type="match status" value="1"/>
</dbReference>
<dbReference type="Pfam" id="PF16546">
    <property type="entry name" value="SGTA_dimer"/>
    <property type="match status" value="1"/>
</dbReference>
<keyword evidence="8" id="KW-1185">Reference proteome</keyword>
<dbReference type="OrthoDB" id="2335338at2759"/>
<feature type="region of interest" description="Disordered" evidence="5">
    <location>
        <begin position="327"/>
        <end position="353"/>
    </location>
</feature>
<dbReference type="GeneID" id="2904610"/>
<dbReference type="GO" id="GO:0009408">
    <property type="term" value="P:response to heat"/>
    <property type="evidence" value="ECO:0007669"/>
    <property type="project" value="EnsemblFungi"/>
</dbReference>
<evidence type="ECO:0000259" key="6">
    <source>
        <dbReference type="Pfam" id="PF16546"/>
    </source>
</evidence>
<sequence>MSVNNKDIALSVIHFLKQSVSKNEIPEDYAESMDVAIDCIADAFEVNKDDDDMTVEAKFGGKSLAALLSASGSSKPDSEPAAPVEELDAATKEKADALKAEGNRAMANKNFSEAIKKYTEAIELDGTNVVYLSNRAAAHSSSSQHENAVKDAEKAIELNPKFSKSYSRLGLAKYALGDASAAMKAYEKGLEVEGDKKSDAMTKGFETAKRRVEEELEQSIPKSSVASNDGASESAARGAGAGAGASGMPDLSSMFGGNGGGMPSFGDMMNNPQLMQAAQSLMSDPNAMQNLMSNPAIRQMADRFGGGGGDGSGPDLSNLMNNPMLQNLAGQFMGGGNNNNNNNNNNSGDGSEN</sequence>
<evidence type="ECO:0000256" key="4">
    <source>
        <dbReference type="PROSITE-ProRule" id="PRU00339"/>
    </source>
</evidence>
<proteinExistence type="inferred from homology"/>
<feature type="region of interest" description="Disordered" evidence="5">
    <location>
        <begin position="212"/>
        <end position="246"/>
    </location>
</feature>
<dbReference type="GO" id="GO:0072380">
    <property type="term" value="C:TRC complex"/>
    <property type="evidence" value="ECO:0007669"/>
    <property type="project" value="EnsemblFungi"/>
</dbReference>
<evidence type="ECO:0000313" key="7">
    <source>
        <dbReference type="EMBL" id="CAG90190.1"/>
    </source>
</evidence>
<dbReference type="InterPro" id="IPR019734">
    <property type="entry name" value="TPR_rpt"/>
</dbReference>
<dbReference type="GO" id="GO:0016020">
    <property type="term" value="C:membrane"/>
    <property type="evidence" value="ECO:0007669"/>
    <property type="project" value="TreeGrafter"/>
</dbReference>
<gene>
    <name evidence="7" type="ordered locus">DEHA2G04356g</name>
</gene>
<dbReference type="PANTHER" id="PTHR45831:SF2">
    <property type="entry name" value="LD24721P"/>
    <property type="match status" value="1"/>
</dbReference>
<dbReference type="FunFam" id="1.10.260.100:FF:000011">
    <property type="entry name" value="TPR Domain containing protein"/>
    <property type="match status" value="1"/>
</dbReference>
<keyword evidence="3 4" id="KW-0802">TPR repeat</keyword>
<dbReference type="Gene3D" id="1.10.260.100">
    <property type="match status" value="1"/>
</dbReference>
<dbReference type="InterPro" id="IPR013105">
    <property type="entry name" value="TPR_2"/>
</dbReference>
<dbReference type="VEuPathDB" id="FungiDB:DEHA2G04356g"/>
<dbReference type="Gene3D" id="1.25.40.10">
    <property type="entry name" value="Tetratricopeptide repeat domain"/>
    <property type="match status" value="1"/>
</dbReference>
<dbReference type="OMA" id="DMARNMM"/>
<feature type="domain" description="SGTA homodimerisation" evidence="6">
    <location>
        <begin position="4"/>
        <end position="69"/>
    </location>
</feature>
<dbReference type="KEGG" id="dha:DEHA2G04356g"/>
<dbReference type="PANTHER" id="PTHR45831">
    <property type="entry name" value="LD24721P"/>
    <property type="match status" value="1"/>
</dbReference>
<dbReference type="GO" id="GO:0042802">
    <property type="term" value="F:identical protein binding"/>
    <property type="evidence" value="ECO:0007669"/>
    <property type="project" value="EnsemblFungi"/>
</dbReference>
<name>Q6BJ86_DEBHA</name>
<dbReference type="InterPro" id="IPR032374">
    <property type="entry name" value="SGTA_dimer"/>
</dbReference>
<dbReference type="PROSITE" id="PS50005">
    <property type="entry name" value="TPR"/>
    <property type="match status" value="2"/>
</dbReference>
<evidence type="ECO:0000313" key="8">
    <source>
        <dbReference type="Proteomes" id="UP000000599"/>
    </source>
</evidence>
<evidence type="ECO:0000256" key="1">
    <source>
        <dbReference type="ARBA" id="ARBA00008175"/>
    </source>
</evidence>
<dbReference type="GO" id="GO:0060090">
    <property type="term" value="F:molecular adaptor activity"/>
    <property type="evidence" value="ECO:0007669"/>
    <property type="project" value="EnsemblFungi"/>
</dbReference>
<accession>Q6BJ86</accession>
<dbReference type="GO" id="GO:0006620">
    <property type="term" value="P:post-translational protein targeting to endoplasmic reticulum membrane"/>
    <property type="evidence" value="ECO:0007669"/>
    <property type="project" value="EnsemblFungi"/>
</dbReference>
<dbReference type="Gene3D" id="1.20.5.420">
    <property type="entry name" value="Immunoglobulin FC, subunit C"/>
    <property type="match status" value="1"/>
</dbReference>
<dbReference type="eggNOG" id="KOG0553">
    <property type="taxonomic scope" value="Eukaryota"/>
</dbReference>